<evidence type="ECO:0000313" key="2">
    <source>
        <dbReference type="EMBL" id="GCE21625.1"/>
    </source>
</evidence>
<dbReference type="InterPro" id="IPR011047">
    <property type="entry name" value="Quinoprotein_ADH-like_sf"/>
</dbReference>
<evidence type="ECO:0000313" key="3">
    <source>
        <dbReference type="Proteomes" id="UP000287188"/>
    </source>
</evidence>
<dbReference type="Pfam" id="PF13360">
    <property type="entry name" value="PQQ_2"/>
    <property type="match status" value="1"/>
</dbReference>
<evidence type="ECO:0000259" key="1">
    <source>
        <dbReference type="Pfam" id="PF13360"/>
    </source>
</evidence>
<reference evidence="3" key="1">
    <citation type="submission" date="2018-12" db="EMBL/GenBank/DDBJ databases">
        <title>Tengunoibacter tsumagoiensis gen. nov., sp. nov., Dictyobacter kobayashii sp. nov., D. alpinus sp. nov., and D. joshuensis sp. nov. and description of Dictyobacteraceae fam. nov. within the order Ktedonobacterales isolated from Tengu-no-mugimeshi.</title>
        <authorList>
            <person name="Wang C.M."/>
            <person name="Zheng Y."/>
            <person name="Sakai Y."/>
            <person name="Toyoda A."/>
            <person name="Minakuchi Y."/>
            <person name="Abe K."/>
            <person name="Yokota A."/>
            <person name="Yabe S."/>
        </authorList>
    </citation>
    <scope>NUCLEOTIDE SEQUENCE [LARGE SCALE GENOMIC DNA]</scope>
    <source>
        <strain evidence="3">Uno11</strain>
    </source>
</reference>
<dbReference type="Gene3D" id="2.130.10.10">
    <property type="entry name" value="YVTN repeat-like/Quinoprotein amine dehydrogenase"/>
    <property type="match status" value="2"/>
</dbReference>
<organism evidence="2 3">
    <name type="scientific">Dictyobacter kobayashii</name>
    <dbReference type="NCBI Taxonomy" id="2014872"/>
    <lineage>
        <taxon>Bacteria</taxon>
        <taxon>Bacillati</taxon>
        <taxon>Chloroflexota</taxon>
        <taxon>Ktedonobacteria</taxon>
        <taxon>Ktedonobacterales</taxon>
        <taxon>Dictyobacteraceae</taxon>
        <taxon>Dictyobacter</taxon>
    </lineage>
</organism>
<dbReference type="OrthoDB" id="136217at2"/>
<accession>A0A402ARA6</accession>
<comment type="caution">
    <text evidence="2">The sequence shown here is derived from an EMBL/GenBank/DDBJ whole genome shotgun (WGS) entry which is preliminary data.</text>
</comment>
<dbReference type="RefSeq" id="WP_126553410.1">
    <property type="nucleotide sequence ID" value="NZ_BIFS01000001.1"/>
</dbReference>
<sequence length="377" mass="41363">MAERKDIVEPCAPQFYPQITLKQVASQVVEHTLYFASGVYLYALNAGTGALKWGLSIKKAPFKSTTLPDGMIFTGPPPLDSLVGLAAQQDRVFVSSLNSFVYALVAVDGTIIWQHEIDLASGMPTIAGETIYVPSSTIYALNTKDGVERWNLSTKGVVTSVPVIVDNTLYIGSYDNNIYALDIENGQARWTYQTDGRVYIDPIVDQGTVYAGAGNDGPCLLALDAQSGELKWQNSVFVDSMSQLLVHEGLLYVCQRDHLVGLDPKNGRPVWKYPGINNASLLASRHTLYVAASSGDVYAFDCTRHRLLWRQKLRTLTIGQPSHMKLIADELYVGFNEHGRGQHGTVHAINVLTGSEDWSASAEWVNALDVNEHVPSM</sequence>
<proteinExistence type="predicted"/>
<dbReference type="SMART" id="SM00564">
    <property type="entry name" value="PQQ"/>
    <property type="match status" value="8"/>
</dbReference>
<feature type="domain" description="Pyrrolo-quinoline quinone repeat" evidence="1">
    <location>
        <begin position="41"/>
        <end position="273"/>
    </location>
</feature>
<dbReference type="AlphaFoldDB" id="A0A402ARA6"/>
<dbReference type="InterPro" id="IPR002372">
    <property type="entry name" value="PQQ_rpt_dom"/>
</dbReference>
<name>A0A402ARA6_9CHLR</name>
<keyword evidence="3" id="KW-1185">Reference proteome</keyword>
<dbReference type="InterPro" id="IPR018391">
    <property type="entry name" value="PQQ_b-propeller_rpt"/>
</dbReference>
<gene>
    <name evidence="2" type="ORF">KDK_54250</name>
</gene>
<dbReference type="SUPFAM" id="SSF50998">
    <property type="entry name" value="Quinoprotein alcohol dehydrogenase-like"/>
    <property type="match status" value="1"/>
</dbReference>
<dbReference type="PANTHER" id="PTHR34512">
    <property type="entry name" value="CELL SURFACE PROTEIN"/>
    <property type="match status" value="1"/>
</dbReference>
<dbReference type="PANTHER" id="PTHR34512:SF30">
    <property type="entry name" value="OUTER MEMBRANE PROTEIN ASSEMBLY FACTOR BAMB"/>
    <property type="match status" value="1"/>
</dbReference>
<dbReference type="InterPro" id="IPR015943">
    <property type="entry name" value="WD40/YVTN_repeat-like_dom_sf"/>
</dbReference>
<dbReference type="EMBL" id="BIFS01000001">
    <property type="protein sequence ID" value="GCE21625.1"/>
    <property type="molecule type" value="Genomic_DNA"/>
</dbReference>
<dbReference type="Proteomes" id="UP000287188">
    <property type="component" value="Unassembled WGS sequence"/>
</dbReference>
<protein>
    <recommendedName>
        <fullName evidence="1">Pyrrolo-quinoline quinone repeat domain-containing protein</fullName>
    </recommendedName>
</protein>